<organism evidence="1">
    <name type="scientific">marine sediment metagenome</name>
    <dbReference type="NCBI Taxonomy" id="412755"/>
    <lineage>
        <taxon>unclassified sequences</taxon>
        <taxon>metagenomes</taxon>
        <taxon>ecological metagenomes</taxon>
    </lineage>
</organism>
<proteinExistence type="predicted"/>
<protein>
    <submittedName>
        <fullName evidence="1">Uncharacterized protein</fullName>
    </submittedName>
</protein>
<accession>X1M047</accession>
<evidence type="ECO:0000313" key="1">
    <source>
        <dbReference type="EMBL" id="GAH99768.1"/>
    </source>
</evidence>
<name>X1M047_9ZZZZ</name>
<dbReference type="EMBL" id="BARV01003130">
    <property type="protein sequence ID" value="GAH99768.1"/>
    <property type="molecule type" value="Genomic_DNA"/>
</dbReference>
<dbReference type="AlphaFoldDB" id="X1M047"/>
<comment type="caution">
    <text evidence="1">The sequence shown here is derived from an EMBL/GenBank/DDBJ whole genome shotgun (WGS) entry which is preliminary data.</text>
</comment>
<sequence>MSYKDTERERQNPVERLACPMCGWVRTYQAHKAYSRTTMYYRAGDPKEVRFDRVDVEHAPIWRLDRLTGKGRGSKEATIELVDSKTLAELPAELKEQIEWQCHKILEILE</sequence>
<gene>
    <name evidence="1" type="ORF">S06H3_07655</name>
</gene>
<reference evidence="1" key="1">
    <citation type="journal article" date="2014" name="Front. Microbiol.">
        <title>High frequency of phylogenetically diverse reductive dehalogenase-homologous genes in deep subseafloor sedimentary metagenomes.</title>
        <authorList>
            <person name="Kawai M."/>
            <person name="Futagami T."/>
            <person name="Toyoda A."/>
            <person name="Takaki Y."/>
            <person name="Nishi S."/>
            <person name="Hori S."/>
            <person name="Arai W."/>
            <person name="Tsubouchi T."/>
            <person name="Morono Y."/>
            <person name="Uchiyama I."/>
            <person name="Ito T."/>
            <person name="Fujiyama A."/>
            <person name="Inagaki F."/>
            <person name="Takami H."/>
        </authorList>
    </citation>
    <scope>NUCLEOTIDE SEQUENCE</scope>
    <source>
        <strain evidence="1">Expedition CK06-06</strain>
    </source>
</reference>